<protein>
    <recommendedName>
        <fullName evidence="1">CoA-binding domain-containing protein</fullName>
    </recommendedName>
</protein>
<organism evidence="2 3">
    <name type="scientific">Endocarpon pusillum (strain Z07020 / HMAS-L-300199)</name>
    <name type="common">Lichen-forming fungus</name>
    <dbReference type="NCBI Taxonomy" id="1263415"/>
    <lineage>
        <taxon>Eukaryota</taxon>
        <taxon>Fungi</taxon>
        <taxon>Dikarya</taxon>
        <taxon>Ascomycota</taxon>
        <taxon>Pezizomycotina</taxon>
        <taxon>Eurotiomycetes</taxon>
        <taxon>Chaetothyriomycetidae</taxon>
        <taxon>Verrucariales</taxon>
        <taxon>Verrucariaceae</taxon>
        <taxon>Endocarpon</taxon>
    </lineage>
</organism>
<reference evidence="3" key="1">
    <citation type="journal article" date="2014" name="BMC Genomics">
        <title>Genome characteristics reveal the impact of lichenization on lichen-forming fungus Endocarpon pusillum Hedwig (Verrucariales, Ascomycota).</title>
        <authorList>
            <person name="Wang Y.-Y."/>
            <person name="Liu B."/>
            <person name="Zhang X.-Y."/>
            <person name="Zhou Q.-M."/>
            <person name="Zhang T."/>
            <person name="Li H."/>
            <person name="Yu Y.-F."/>
            <person name="Zhang X.-L."/>
            <person name="Hao X.-Y."/>
            <person name="Wang M."/>
            <person name="Wang L."/>
            <person name="Wei J.-C."/>
        </authorList>
    </citation>
    <scope>NUCLEOTIDE SEQUENCE [LARGE SCALE GENOMIC DNA]</scope>
    <source>
        <strain evidence="3">Z07020 / HMAS-L-300199</strain>
    </source>
</reference>
<dbReference type="InterPro" id="IPR003781">
    <property type="entry name" value="CoA-bd"/>
</dbReference>
<keyword evidence="3" id="KW-1185">Reference proteome</keyword>
<accession>U1HHA6</accession>
<dbReference type="PANTHER" id="PTHR33303">
    <property type="entry name" value="CYTOPLASMIC PROTEIN-RELATED"/>
    <property type="match status" value="1"/>
</dbReference>
<evidence type="ECO:0000313" key="3">
    <source>
        <dbReference type="Proteomes" id="UP000019373"/>
    </source>
</evidence>
<dbReference type="InterPro" id="IPR036291">
    <property type="entry name" value="NAD(P)-bd_dom_sf"/>
</dbReference>
<dbReference type="EMBL" id="KE721402">
    <property type="protein sequence ID" value="ERF69545.1"/>
    <property type="molecule type" value="Genomic_DNA"/>
</dbReference>
<feature type="domain" description="CoA-binding" evidence="1">
    <location>
        <begin position="13"/>
        <end position="117"/>
    </location>
</feature>
<dbReference type="Pfam" id="PF13380">
    <property type="entry name" value="CoA_binding_2"/>
    <property type="match status" value="1"/>
</dbReference>
<evidence type="ECO:0000313" key="2">
    <source>
        <dbReference type="EMBL" id="ERF69545.1"/>
    </source>
</evidence>
<dbReference type="eggNOG" id="ENOG502S3ZG">
    <property type="taxonomic scope" value="Eukaryota"/>
</dbReference>
<dbReference type="HOGENOM" id="CLU_112567_1_1_1"/>
<dbReference type="PANTHER" id="PTHR33303:SF2">
    <property type="entry name" value="COA-BINDING DOMAIN-CONTAINING PROTEIN"/>
    <property type="match status" value="1"/>
</dbReference>
<dbReference type="RefSeq" id="XP_007804802.1">
    <property type="nucleotide sequence ID" value="XM_007806611.1"/>
</dbReference>
<evidence type="ECO:0000259" key="1">
    <source>
        <dbReference type="Pfam" id="PF13380"/>
    </source>
</evidence>
<dbReference type="Gene3D" id="3.40.50.720">
    <property type="entry name" value="NAD(P)-binding Rossmann-like Domain"/>
    <property type="match status" value="1"/>
</dbReference>
<dbReference type="AlphaFoldDB" id="U1HHA6"/>
<dbReference type="OrthoDB" id="5138418at2759"/>
<dbReference type="OMA" id="IYNACVL"/>
<sequence length="155" mass="16555">METAVKLFFSSPKFAVAGASQNTSKFGYRVLAWYHTHGLPVTPINPTSSEISLPSEAYSTVASPSALENPSQTALSVITPPNVTRKILEEAKSVGIQAVWLQPGSFDEEDLEYAKANFKAAVGGPGGRGGEGWCVLVDGESALKAVKRDWKSQKL</sequence>
<dbReference type="SUPFAM" id="SSF51735">
    <property type="entry name" value="NAD(P)-binding Rossmann-fold domains"/>
    <property type="match status" value="1"/>
</dbReference>
<proteinExistence type="predicted"/>
<dbReference type="Proteomes" id="UP000019373">
    <property type="component" value="Unassembled WGS sequence"/>
</dbReference>
<gene>
    <name evidence="2" type="ORF">EPUS_01875</name>
</gene>
<name>U1HHA6_ENDPU</name>
<dbReference type="GeneID" id="19236929"/>